<proteinExistence type="predicted"/>
<dbReference type="EMBL" id="JMQP01000002">
    <property type="protein sequence ID" value="KIS34993.1"/>
    <property type="molecule type" value="Genomic_DNA"/>
</dbReference>
<reference evidence="1 2" key="1">
    <citation type="submission" date="2014-05" db="EMBL/GenBank/DDBJ databases">
        <title>Methylome analysis of the phasevarions of Haemophilus influenzae.</title>
        <authorList>
            <person name="Atack J.M."/>
            <person name="Fox K.L."/>
            <person name="Power P.M."/>
            <person name="Clark T."/>
            <person name="Jurcisek J."/>
            <person name="Korlach J."/>
            <person name="Bakaletz L.O."/>
            <person name="Jennings M.P."/>
        </authorList>
    </citation>
    <scope>NUCLEOTIDE SEQUENCE [LARGE SCALE GENOMIC DNA]</scope>
    <source>
        <strain evidence="1 2">1209</strain>
    </source>
</reference>
<evidence type="ECO:0000313" key="2">
    <source>
        <dbReference type="Proteomes" id="UP000050700"/>
    </source>
</evidence>
<accession>A0A158SVU9</accession>
<protein>
    <submittedName>
        <fullName evidence="1">Uncharacterized protein</fullName>
    </submittedName>
</protein>
<dbReference type="Proteomes" id="UP000050700">
    <property type="component" value="Unassembled WGS sequence"/>
</dbReference>
<name>A0A158SVU9_HAEIF</name>
<organism evidence="1 2">
    <name type="scientific">Haemophilus influenzae</name>
    <dbReference type="NCBI Taxonomy" id="727"/>
    <lineage>
        <taxon>Bacteria</taxon>
        <taxon>Pseudomonadati</taxon>
        <taxon>Pseudomonadota</taxon>
        <taxon>Gammaproteobacteria</taxon>
        <taxon>Pasteurellales</taxon>
        <taxon>Pasteurellaceae</taxon>
        <taxon>Haemophilus</taxon>
    </lineage>
</organism>
<evidence type="ECO:0000313" key="1">
    <source>
        <dbReference type="EMBL" id="KIS34993.1"/>
    </source>
</evidence>
<sequence length="40" mass="4967">MLLWQNFKLLKIEFITIFYNYFYDHIKVKPKKCVAINNKT</sequence>
<dbReference type="PATRIC" id="fig|727.582.peg.538"/>
<gene>
    <name evidence="1" type="ORF">NTHI1209_00596</name>
</gene>
<comment type="caution">
    <text evidence="1">The sequence shown here is derived from an EMBL/GenBank/DDBJ whole genome shotgun (WGS) entry which is preliminary data.</text>
</comment>
<dbReference type="AlphaFoldDB" id="A0A158SVU9"/>